<reference evidence="1 2" key="1">
    <citation type="journal article" date="2019" name="Genome Biol. Evol.">
        <title>Insights into the evolution of the New World diploid cottons (Gossypium, subgenus Houzingenia) based on genome sequencing.</title>
        <authorList>
            <person name="Grover C.E."/>
            <person name="Arick M.A. 2nd"/>
            <person name="Thrash A."/>
            <person name="Conover J.L."/>
            <person name="Sanders W.S."/>
            <person name="Peterson D.G."/>
            <person name="Frelichowski J.E."/>
            <person name="Scheffler J.A."/>
            <person name="Scheffler B.E."/>
            <person name="Wendel J.F."/>
        </authorList>
    </citation>
    <scope>NUCLEOTIDE SEQUENCE [LARGE SCALE GENOMIC DNA]</scope>
    <source>
        <strain evidence="1">5</strain>
        <tissue evidence="1">Leaf</tissue>
    </source>
</reference>
<gene>
    <name evidence="1" type="ORF">Gogos_009233</name>
</gene>
<name>A0A7J9CE64_GOSGO</name>
<feature type="non-terminal residue" evidence="1">
    <location>
        <position position="77"/>
    </location>
</feature>
<accession>A0A7J9CE64</accession>
<dbReference type="Proteomes" id="UP000593579">
    <property type="component" value="Unassembled WGS sequence"/>
</dbReference>
<evidence type="ECO:0000313" key="1">
    <source>
        <dbReference type="EMBL" id="MBA0746741.1"/>
    </source>
</evidence>
<feature type="non-terminal residue" evidence="1">
    <location>
        <position position="1"/>
    </location>
</feature>
<dbReference type="EMBL" id="JABEZY010000009">
    <property type="protein sequence ID" value="MBA0746741.1"/>
    <property type="molecule type" value="Genomic_DNA"/>
</dbReference>
<dbReference type="AlphaFoldDB" id="A0A7J9CE64"/>
<protein>
    <submittedName>
        <fullName evidence="1">Uncharacterized protein</fullName>
    </submittedName>
</protein>
<comment type="caution">
    <text evidence="1">The sequence shown here is derived from an EMBL/GenBank/DDBJ whole genome shotgun (WGS) entry which is preliminary data.</text>
</comment>
<organism evidence="1 2">
    <name type="scientific">Gossypium gossypioides</name>
    <name type="common">Mexican cotton</name>
    <name type="synonym">Selera gossypioides</name>
    <dbReference type="NCBI Taxonomy" id="34282"/>
    <lineage>
        <taxon>Eukaryota</taxon>
        <taxon>Viridiplantae</taxon>
        <taxon>Streptophyta</taxon>
        <taxon>Embryophyta</taxon>
        <taxon>Tracheophyta</taxon>
        <taxon>Spermatophyta</taxon>
        <taxon>Magnoliopsida</taxon>
        <taxon>eudicotyledons</taxon>
        <taxon>Gunneridae</taxon>
        <taxon>Pentapetalae</taxon>
        <taxon>rosids</taxon>
        <taxon>malvids</taxon>
        <taxon>Malvales</taxon>
        <taxon>Malvaceae</taxon>
        <taxon>Malvoideae</taxon>
        <taxon>Gossypium</taxon>
    </lineage>
</organism>
<sequence length="77" mass="8904">SDEKKTSTDQDEDIKILTYNSNEEKTSSEEEEIEIPKSMDTETTDLYGKRKIELDIQTNDYLIKDLVKVKNTTSILT</sequence>
<keyword evidence="2" id="KW-1185">Reference proteome</keyword>
<dbReference type="OrthoDB" id="10340990at2759"/>
<evidence type="ECO:0000313" key="2">
    <source>
        <dbReference type="Proteomes" id="UP000593579"/>
    </source>
</evidence>
<proteinExistence type="predicted"/>